<reference evidence="5" key="1">
    <citation type="submission" date="2016-10" db="EMBL/GenBank/DDBJ databases">
        <authorList>
            <person name="Varghese N."/>
            <person name="Submissions S."/>
        </authorList>
    </citation>
    <scope>NUCLEOTIDE SEQUENCE [LARGE SCALE GENOMIC DNA]</scope>
    <source>
        <strain evidence="5">IBRC-M 10761</strain>
    </source>
</reference>
<dbReference type="Gene3D" id="3.40.50.150">
    <property type="entry name" value="Vaccinia Virus protein VP39"/>
    <property type="match status" value="1"/>
</dbReference>
<dbReference type="STRING" id="1416801.SAMN05192553_102145"/>
<protein>
    <submittedName>
        <fullName evidence="4">tRNA1Val (Adenine37-N6)-methyltransferase</fullName>
    </submittedName>
</protein>
<dbReference type="GO" id="GO:0008757">
    <property type="term" value="F:S-adenosylmethionine-dependent methyltransferase activity"/>
    <property type="evidence" value="ECO:0007669"/>
    <property type="project" value="UniProtKB-ARBA"/>
</dbReference>
<name>A0A1H6VNQ5_9BACT</name>
<dbReference type="Proteomes" id="UP000199403">
    <property type="component" value="Unassembled WGS sequence"/>
</dbReference>
<keyword evidence="2" id="KW-0949">S-adenosyl-L-methionine</keyword>
<evidence type="ECO:0000256" key="1">
    <source>
        <dbReference type="ARBA" id="ARBA00022603"/>
    </source>
</evidence>
<sequence>MKLSTDAILLGALAQHPGPKQILDIGAGTGVIGLMLAQRFPDAEVHGVEIEQAAFTQASENIQQSPWKERMKLFHLPFQAYAKNSNQKYDLIASNPPYFANHLKSKDPGRNWALHDDQLSLTDLVKGVNRVLGKEGSFWLILPGTEMKRFAELALHSDLHRSVRYQIYDRPERPPHREICCFRKSVQPNSHSLGICLKDAAGQYSQAYRKLLHDFLLDR</sequence>
<dbReference type="PROSITE" id="PS00092">
    <property type="entry name" value="N6_MTASE"/>
    <property type="match status" value="1"/>
</dbReference>
<dbReference type="InterPro" id="IPR007848">
    <property type="entry name" value="Small_mtfrase_dom"/>
</dbReference>
<dbReference type="InterPro" id="IPR050210">
    <property type="entry name" value="tRNA_Adenine-N(6)_MTase"/>
</dbReference>
<dbReference type="PANTHER" id="PTHR47739">
    <property type="entry name" value="TRNA1(VAL) (ADENINE(37)-N6)-METHYLTRANSFERASE"/>
    <property type="match status" value="1"/>
</dbReference>
<dbReference type="GO" id="GO:0008170">
    <property type="term" value="F:N-methyltransferase activity"/>
    <property type="evidence" value="ECO:0007669"/>
    <property type="project" value="UniProtKB-ARBA"/>
</dbReference>
<dbReference type="SUPFAM" id="SSF53335">
    <property type="entry name" value="S-adenosyl-L-methionine-dependent methyltransferases"/>
    <property type="match status" value="1"/>
</dbReference>
<accession>A0A1H6VNQ5</accession>
<dbReference type="GO" id="GO:0003676">
    <property type="term" value="F:nucleic acid binding"/>
    <property type="evidence" value="ECO:0007669"/>
    <property type="project" value="InterPro"/>
</dbReference>
<dbReference type="PANTHER" id="PTHR47739:SF1">
    <property type="entry name" value="TRNA1(VAL) (ADENINE(37)-N6)-METHYLTRANSFERASE"/>
    <property type="match status" value="1"/>
</dbReference>
<gene>
    <name evidence="4" type="ORF">SAMN05192553_102145</name>
</gene>
<evidence type="ECO:0000259" key="3">
    <source>
        <dbReference type="Pfam" id="PF05175"/>
    </source>
</evidence>
<keyword evidence="5" id="KW-1185">Reference proteome</keyword>
<organism evidence="4 5">
    <name type="scientific">Cyclobacterium xiamenense</name>
    <dbReference type="NCBI Taxonomy" id="1297121"/>
    <lineage>
        <taxon>Bacteria</taxon>
        <taxon>Pseudomonadati</taxon>
        <taxon>Bacteroidota</taxon>
        <taxon>Cytophagia</taxon>
        <taxon>Cytophagales</taxon>
        <taxon>Cyclobacteriaceae</taxon>
        <taxon>Cyclobacterium</taxon>
    </lineage>
</organism>
<dbReference type="EMBL" id="FNZH01000002">
    <property type="protein sequence ID" value="SEJ05326.1"/>
    <property type="molecule type" value="Genomic_DNA"/>
</dbReference>
<dbReference type="CDD" id="cd02440">
    <property type="entry name" value="AdoMet_MTases"/>
    <property type="match status" value="1"/>
</dbReference>
<proteinExistence type="predicted"/>
<evidence type="ECO:0000313" key="4">
    <source>
        <dbReference type="EMBL" id="SEJ05326.1"/>
    </source>
</evidence>
<keyword evidence="4" id="KW-0808">Transferase</keyword>
<evidence type="ECO:0000256" key="2">
    <source>
        <dbReference type="ARBA" id="ARBA00022691"/>
    </source>
</evidence>
<dbReference type="InterPro" id="IPR029063">
    <property type="entry name" value="SAM-dependent_MTases_sf"/>
</dbReference>
<evidence type="ECO:0000313" key="5">
    <source>
        <dbReference type="Proteomes" id="UP000199403"/>
    </source>
</evidence>
<dbReference type="GO" id="GO:0032259">
    <property type="term" value="P:methylation"/>
    <property type="evidence" value="ECO:0007669"/>
    <property type="project" value="UniProtKB-KW"/>
</dbReference>
<dbReference type="Pfam" id="PF05175">
    <property type="entry name" value="MTS"/>
    <property type="match status" value="1"/>
</dbReference>
<feature type="domain" description="Methyltransferase small" evidence="3">
    <location>
        <begin position="7"/>
        <end position="103"/>
    </location>
</feature>
<dbReference type="InterPro" id="IPR002052">
    <property type="entry name" value="DNA_methylase_N6_adenine_CS"/>
</dbReference>
<keyword evidence="1 4" id="KW-0489">Methyltransferase</keyword>
<dbReference type="AlphaFoldDB" id="A0A1H6VNQ5"/>